<dbReference type="AlphaFoldDB" id="A0A0M8ZQA9"/>
<dbReference type="GO" id="GO:0030968">
    <property type="term" value="P:endoplasmic reticulum unfolded protein response"/>
    <property type="evidence" value="ECO:0007669"/>
    <property type="project" value="TreeGrafter"/>
</dbReference>
<feature type="domain" description="OTU1 Ubl" evidence="10">
    <location>
        <begin position="6"/>
        <end position="55"/>
    </location>
</feature>
<keyword evidence="13" id="KW-1185">Reference proteome</keyword>
<dbReference type="Gene3D" id="3.10.20.90">
    <property type="entry name" value="Phosphatidylinositol 3-kinase Catalytic Subunit, Chain A, domain 1"/>
    <property type="match status" value="1"/>
</dbReference>
<dbReference type="Pfam" id="PF24560">
    <property type="entry name" value="zf-C2H2_OTU1_C"/>
    <property type="match status" value="1"/>
</dbReference>
<keyword evidence="9" id="KW-0963">Cytoplasm</keyword>
<dbReference type="GO" id="GO:0016579">
    <property type="term" value="P:protein deubiquitination"/>
    <property type="evidence" value="ECO:0007669"/>
    <property type="project" value="TreeGrafter"/>
</dbReference>
<dbReference type="InterPro" id="IPR048857">
    <property type="entry name" value="OTU1_Ubl"/>
</dbReference>
<dbReference type="Gene3D" id="3.90.70.80">
    <property type="match status" value="2"/>
</dbReference>
<keyword evidence="7 9" id="KW-0788">Thiol protease</keyword>
<name>A0A0M8ZQA9_9HYME</name>
<dbReference type="FunFam" id="3.10.20.90:FF:000096">
    <property type="entry name" value="Ubiquitin thioesterase OTU1"/>
    <property type="match status" value="1"/>
</dbReference>
<accession>A0A0M8ZQA9</accession>
<proteinExistence type="predicted"/>
<dbReference type="GO" id="GO:0008270">
    <property type="term" value="F:zinc ion binding"/>
    <property type="evidence" value="ECO:0007669"/>
    <property type="project" value="UniProtKB-KW"/>
</dbReference>
<dbReference type="PANTHER" id="PTHR13312">
    <property type="entry name" value="HIV-INDUCED PROTEIN-7-LIKE PROTEASE"/>
    <property type="match status" value="1"/>
</dbReference>
<comment type="function">
    <text evidence="9">Hydrolase that can remove conjugated ubiquitin from proteins and may therefore play an important regulatory role at the level of protein turnover by preventing degradation.</text>
</comment>
<evidence type="ECO:0000256" key="9">
    <source>
        <dbReference type="RuleBase" id="RU367104"/>
    </source>
</evidence>
<dbReference type="SUPFAM" id="SSF54001">
    <property type="entry name" value="Cysteine proteinases"/>
    <property type="match status" value="1"/>
</dbReference>
<dbReference type="EC" id="3.4.19.12" evidence="9"/>
<keyword evidence="8" id="KW-0862">Zinc</keyword>
<dbReference type="GO" id="GO:0004843">
    <property type="term" value="F:cysteine-type deubiquitinase activity"/>
    <property type="evidence" value="ECO:0007669"/>
    <property type="project" value="UniProtKB-UniRule"/>
</dbReference>
<gene>
    <name evidence="12" type="ORF">WN51_06845</name>
</gene>
<evidence type="ECO:0000313" key="12">
    <source>
        <dbReference type="EMBL" id="KOX68925.1"/>
    </source>
</evidence>
<keyword evidence="6 9" id="KW-0378">Hydrolase</keyword>
<dbReference type="InterPro" id="IPR057766">
    <property type="entry name" value="Znf-C2H2_OTU1-like_C"/>
</dbReference>
<keyword evidence="5 9" id="KW-0833">Ubl conjugation pathway</keyword>
<evidence type="ECO:0000256" key="4">
    <source>
        <dbReference type="ARBA" id="ARBA00022771"/>
    </source>
</evidence>
<evidence type="ECO:0000256" key="7">
    <source>
        <dbReference type="ARBA" id="ARBA00022807"/>
    </source>
</evidence>
<evidence type="ECO:0000259" key="10">
    <source>
        <dbReference type="Pfam" id="PF21403"/>
    </source>
</evidence>
<dbReference type="GO" id="GO:0005829">
    <property type="term" value="C:cytosol"/>
    <property type="evidence" value="ECO:0007669"/>
    <property type="project" value="TreeGrafter"/>
</dbReference>
<dbReference type="PANTHER" id="PTHR13312:SF0">
    <property type="entry name" value="UBIQUITIN THIOESTERASE OTU1"/>
    <property type="match status" value="1"/>
</dbReference>
<keyword evidence="2" id="KW-0645">Protease</keyword>
<evidence type="ECO:0000256" key="3">
    <source>
        <dbReference type="ARBA" id="ARBA00022723"/>
    </source>
</evidence>
<keyword evidence="4" id="KW-0863">Zinc-finger</keyword>
<dbReference type="GO" id="GO:0005634">
    <property type="term" value="C:nucleus"/>
    <property type="evidence" value="ECO:0007669"/>
    <property type="project" value="TreeGrafter"/>
</dbReference>
<evidence type="ECO:0000256" key="6">
    <source>
        <dbReference type="ARBA" id="ARBA00022801"/>
    </source>
</evidence>
<dbReference type="CDD" id="cd22745">
    <property type="entry name" value="OTU_OTU1"/>
    <property type="match status" value="1"/>
</dbReference>
<dbReference type="Pfam" id="PF21403">
    <property type="entry name" value="OTU1_UBXL"/>
    <property type="match status" value="1"/>
</dbReference>
<evidence type="ECO:0000313" key="13">
    <source>
        <dbReference type="Proteomes" id="UP000053105"/>
    </source>
</evidence>
<dbReference type="GO" id="GO:0036503">
    <property type="term" value="P:ERAD pathway"/>
    <property type="evidence" value="ECO:0007669"/>
    <property type="project" value="TreeGrafter"/>
</dbReference>
<organism evidence="12 13">
    <name type="scientific">Melipona quadrifasciata</name>
    <dbReference type="NCBI Taxonomy" id="166423"/>
    <lineage>
        <taxon>Eukaryota</taxon>
        <taxon>Metazoa</taxon>
        <taxon>Ecdysozoa</taxon>
        <taxon>Arthropoda</taxon>
        <taxon>Hexapoda</taxon>
        <taxon>Insecta</taxon>
        <taxon>Pterygota</taxon>
        <taxon>Neoptera</taxon>
        <taxon>Endopterygota</taxon>
        <taxon>Hymenoptera</taxon>
        <taxon>Apocrita</taxon>
        <taxon>Aculeata</taxon>
        <taxon>Apoidea</taxon>
        <taxon>Anthophila</taxon>
        <taxon>Apidae</taxon>
        <taxon>Melipona</taxon>
    </lineage>
</organism>
<dbReference type="OrthoDB" id="65596at2759"/>
<keyword evidence="3" id="KW-0479">Metal-binding</keyword>
<protein>
    <recommendedName>
        <fullName evidence="9">Ubiquitin thioesterase OTU</fullName>
        <ecNumber evidence="9">3.4.19.12</ecNumber>
    </recommendedName>
</protein>
<dbReference type="STRING" id="166423.A0A0M8ZQA9"/>
<evidence type="ECO:0000259" key="11">
    <source>
        <dbReference type="Pfam" id="PF24560"/>
    </source>
</evidence>
<feature type="domain" description="OTU1-like C-terminal C2H2-type zinc finger" evidence="11">
    <location>
        <begin position="244"/>
        <end position="278"/>
    </location>
</feature>
<dbReference type="CDD" id="cd17059">
    <property type="entry name" value="Ubl_OTU1"/>
    <property type="match status" value="1"/>
</dbReference>
<dbReference type="EMBL" id="KQ435911">
    <property type="protein sequence ID" value="KOX68925.1"/>
    <property type="molecule type" value="Genomic_DNA"/>
</dbReference>
<evidence type="ECO:0000256" key="1">
    <source>
        <dbReference type="ARBA" id="ARBA00000707"/>
    </source>
</evidence>
<evidence type="ECO:0000256" key="8">
    <source>
        <dbReference type="ARBA" id="ARBA00022833"/>
    </source>
</evidence>
<reference evidence="12 13" key="1">
    <citation type="submission" date="2015-07" db="EMBL/GenBank/DDBJ databases">
        <title>The genome of Melipona quadrifasciata.</title>
        <authorList>
            <person name="Pan H."/>
            <person name="Kapheim K."/>
        </authorList>
    </citation>
    <scope>NUCLEOTIDE SEQUENCE [LARGE SCALE GENOMIC DNA]</scope>
    <source>
        <strain evidence="12">0111107301</strain>
        <tissue evidence="12">Whole body</tissue>
    </source>
</reference>
<evidence type="ECO:0000256" key="5">
    <source>
        <dbReference type="ARBA" id="ARBA00022786"/>
    </source>
</evidence>
<evidence type="ECO:0000256" key="2">
    <source>
        <dbReference type="ARBA" id="ARBA00022670"/>
    </source>
</evidence>
<comment type="subcellular location">
    <subcellularLocation>
        <location evidence="9">Cytoplasm</location>
    </subcellularLocation>
</comment>
<dbReference type="InterPro" id="IPR029071">
    <property type="entry name" value="Ubiquitin-like_domsf"/>
</dbReference>
<dbReference type="SUPFAM" id="SSF54236">
    <property type="entry name" value="Ubiquitin-like"/>
    <property type="match status" value="1"/>
</dbReference>
<sequence>MAGYVLRVKTKSGQKVVNGLLPQDKLGKLRSKLVEITGIPAEALHVLGGFPPSPINLNDETSSLEACGIISGDTLIVEEKPPLYNGKQQSDQDIGRSHIINERDFTNTPGVLMKKVVPADNSCLFTSVGYVLNGRPNPEYCKWILKPESWGGAIELSILSKFYGLEIAVIDSINAIINKFGEDQHYAQRVFLIFDGIHYDPLYLEPLDGGNIQTIFPAEDEKILFEAAELAKEVKSSRQFTDIQKFMLMCNDCKIRLNGQMEARQHAKETGHMNFGEVAV</sequence>
<comment type="catalytic activity">
    <reaction evidence="1 9">
        <text>Thiol-dependent hydrolysis of ester, thioester, amide, peptide and isopeptide bonds formed by the C-terminal Gly of ubiquitin (a 76-residue protein attached to proteins as an intracellular targeting signal).</text>
        <dbReference type="EC" id="3.4.19.12"/>
    </reaction>
</comment>
<dbReference type="InterPro" id="IPR038765">
    <property type="entry name" value="Papain-like_cys_pep_sf"/>
</dbReference>
<dbReference type="Proteomes" id="UP000053105">
    <property type="component" value="Unassembled WGS sequence"/>
</dbReference>